<name>A0A239SAN0_9BURK</name>
<feature type="chain" id="PRO_5011791725" evidence="3">
    <location>
        <begin position="23"/>
        <end position="322"/>
    </location>
</feature>
<dbReference type="NCBIfam" id="TIGR03431">
    <property type="entry name" value="PhnD"/>
    <property type="match status" value="1"/>
</dbReference>
<dbReference type="PANTHER" id="PTHR35841:SF1">
    <property type="entry name" value="PHOSPHONATES-BINDING PERIPLASMIC PROTEIN"/>
    <property type="match status" value="1"/>
</dbReference>
<keyword evidence="5" id="KW-1185">Reference proteome</keyword>
<evidence type="ECO:0000313" key="5">
    <source>
        <dbReference type="Proteomes" id="UP000215126"/>
    </source>
</evidence>
<evidence type="ECO:0000256" key="2">
    <source>
        <dbReference type="ARBA" id="ARBA00022729"/>
    </source>
</evidence>
<dbReference type="Gene3D" id="3.40.190.10">
    <property type="entry name" value="Periplasmic binding protein-like II"/>
    <property type="match status" value="2"/>
</dbReference>
<dbReference type="InterPro" id="IPR017797">
    <property type="entry name" value="Phosphnate-bd"/>
</dbReference>
<evidence type="ECO:0000256" key="3">
    <source>
        <dbReference type="SAM" id="SignalP"/>
    </source>
</evidence>
<dbReference type="SUPFAM" id="SSF53850">
    <property type="entry name" value="Periplasmic binding protein-like II"/>
    <property type="match status" value="1"/>
</dbReference>
<dbReference type="GO" id="GO:0043190">
    <property type="term" value="C:ATP-binding cassette (ABC) transporter complex"/>
    <property type="evidence" value="ECO:0007669"/>
    <property type="project" value="InterPro"/>
</dbReference>
<protein>
    <submittedName>
        <fullName evidence="4">Phosphate-import protein phnD</fullName>
    </submittedName>
</protein>
<evidence type="ECO:0000256" key="1">
    <source>
        <dbReference type="ARBA" id="ARBA00007162"/>
    </source>
</evidence>
<dbReference type="InterPro" id="IPR005770">
    <property type="entry name" value="PhnD"/>
</dbReference>
<dbReference type="Pfam" id="PF12974">
    <property type="entry name" value="Phosphonate-bd"/>
    <property type="match status" value="1"/>
</dbReference>
<reference evidence="4 5" key="1">
    <citation type="submission" date="2017-06" db="EMBL/GenBank/DDBJ databases">
        <authorList>
            <consortium name="Pathogen Informatics"/>
        </authorList>
    </citation>
    <scope>NUCLEOTIDE SEQUENCE [LARGE SCALE GENOMIC DNA]</scope>
    <source>
        <strain evidence="4 5">NCTC13161</strain>
    </source>
</reference>
<dbReference type="GO" id="GO:0055085">
    <property type="term" value="P:transmembrane transport"/>
    <property type="evidence" value="ECO:0007669"/>
    <property type="project" value="InterPro"/>
</dbReference>
<dbReference type="Gene3D" id="1.20.58.90">
    <property type="match status" value="1"/>
</dbReference>
<proteinExistence type="inferred from homology"/>
<dbReference type="EMBL" id="LT906435">
    <property type="protein sequence ID" value="SNU81663.1"/>
    <property type="molecule type" value="Genomic_DNA"/>
</dbReference>
<dbReference type="RefSeq" id="WP_039395539.1">
    <property type="nucleotide sequence ID" value="NZ_CABPRX010000001.1"/>
</dbReference>
<dbReference type="OrthoDB" id="5318791at2"/>
<evidence type="ECO:0000313" key="4">
    <source>
        <dbReference type="EMBL" id="SNU81663.1"/>
    </source>
</evidence>
<dbReference type="GeneID" id="88093255"/>
<dbReference type="PANTHER" id="PTHR35841">
    <property type="entry name" value="PHOSPHONATES-BINDING PERIPLASMIC PROTEIN"/>
    <property type="match status" value="1"/>
</dbReference>
<keyword evidence="2 3" id="KW-0732">Signal</keyword>
<dbReference type="NCBIfam" id="TIGR01098">
    <property type="entry name" value="3A0109s03R"/>
    <property type="match status" value="1"/>
</dbReference>
<dbReference type="Proteomes" id="UP000215126">
    <property type="component" value="Chromosome 1"/>
</dbReference>
<comment type="similarity">
    <text evidence="1">Belongs to the phosphate/phosphite/phosphonate binding protein family.</text>
</comment>
<accession>A0A239SAN0</accession>
<dbReference type="KEGG" id="pspu:NA29_07105"/>
<dbReference type="AlphaFoldDB" id="A0A239SAN0"/>
<gene>
    <name evidence="4" type="primary">phnD_1</name>
    <name evidence="4" type="ORF">SAMEA4530655_00561</name>
</gene>
<sequence>MKLWKTLLAGAAMFASVAAAHAQEINFGIISTDSSAALRQRWQPLIDDMEKQTGIKVTPFFATDYAGVIEGMRFNKVQLAWMGNKGAMEAVDRSQGEVFAKIMYADGTEGYYSLLISNASSPYKTLDDVIKNGKKINFGLGDPTSTSGTLVPGYYVFAKNNIDPRTYFKTARSSNHGANLMAVINNQVDVATNNTEELNKLEATQLEKAKLVHVIWKSPLIPSDPLLWRKDLPDGTKKKIRDFFLSYGKDAHEKEVLKNIYNYGGFRASSDAQLLPIRQLELFKQKVQLESDANIDAAKKKTQLAELDGKLAALDKELNKTK</sequence>
<organism evidence="4 5">
    <name type="scientific">Pandoraea sputorum</name>
    <dbReference type="NCBI Taxonomy" id="93222"/>
    <lineage>
        <taxon>Bacteria</taxon>
        <taxon>Pseudomonadati</taxon>
        <taxon>Pseudomonadota</taxon>
        <taxon>Betaproteobacteria</taxon>
        <taxon>Burkholderiales</taxon>
        <taxon>Burkholderiaceae</taxon>
        <taxon>Pandoraea</taxon>
    </lineage>
</organism>
<feature type="signal peptide" evidence="3">
    <location>
        <begin position="1"/>
        <end position="22"/>
    </location>
</feature>
<dbReference type="STRING" id="93222.NA29_07105"/>
<dbReference type="GO" id="GO:0015716">
    <property type="term" value="P:organic phosphonate transport"/>
    <property type="evidence" value="ECO:0007669"/>
    <property type="project" value="InterPro"/>
</dbReference>